<comment type="caution">
    <text evidence="2">The sequence shown here is derived from an EMBL/GenBank/DDBJ whole genome shotgun (WGS) entry which is preliminary data.</text>
</comment>
<gene>
    <name evidence="2" type="ORF">D9V41_05995</name>
</gene>
<dbReference type="Proteomes" id="UP000282515">
    <property type="component" value="Unassembled WGS sequence"/>
</dbReference>
<dbReference type="CDD" id="cd07197">
    <property type="entry name" value="nitrilase"/>
    <property type="match status" value="1"/>
</dbReference>
<proteinExistence type="predicted"/>
<protein>
    <submittedName>
        <fullName evidence="2">Carbon-nitrogen hydrolase family protein</fullName>
    </submittedName>
</protein>
<organism evidence="2 3">
    <name type="scientific">Aeromicrobium phragmitis</name>
    <dbReference type="NCBI Taxonomy" id="2478914"/>
    <lineage>
        <taxon>Bacteria</taxon>
        <taxon>Bacillati</taxon>
        <taxon>Actinomycetota</taxon>
        <taxon>Actinomycetes</taxon>
        <taxon>Propionibacteriales</taxon>
        <taxon>Nocardioidaceae</taxon>
        <taxon>Aeromicrobium</taxon>
    </lineage>
</organism>
<reference evidence="2 3" key="1">
    <citation type="submission" date="2018-10" db="EMBL/GenBank/DDBJ databases">
        <title>Aeromicrobium sp. 9W16Y-2 whole genome shotgun sequence.</title>
        <authorList>
            <person name="Li F."/>
        </authorList>
    </citation>
    <scope>NUCLEOTIDE SEQUENCE [LARGE SCALE GENOMIC DNA]</scope>
    <source>
        <strain evidence="2 3">9W16Y-2</strain>
    </source>
</reference>
<dbReference type="Pfam" id="PF00795">
    <property type="entry name" value="CN_hydrolase"/>
    <property type="match status" value="1"/>
</dbReference>
<dbReference type="PROSITE" id="PS50263">
    <property type="entry name" value="CN_HYDROLASE"/>
    <property type="match status" value="1"/>
</dbReference>
<dbReference type="GO" id="GO:0016787">
    <property type="term" value="F:hydrolase activity"/>
    <property type="evidence" value="ECO:0007669"/>
    <property type="project" value="UniProtKB-KW"/>
</dbReference>
<dbReference type="SUPFAM" id="SSF56317">
    <property type="entry name" value="Carbon-nitrogen hydrolase"/>
    <property type="match status" value="1"/>
</dbReference>
<dbReference type="InterPro" id="IPR003010">
    <property type="entry name" value="C-N_Hydrolase"/>
</dbReference>
<dbReference type="Gene3D" id="3.60.110.10">
    <property type="entry name" value="Carbon-nitrogen hydrolase"/>
    <property type="match status" value="1"/>
</dbReference>
<dbReference type="AlphaFoldDB" id="A0A3L8PQ91"/>
<keyword evidence="3" id="KW-1185">Reference proteome</keyword>
<sequence length="247" mass="25884">MVRVALVQSASLRGDVVANVAHHVEWIERAAGVGAQLVAFPELSLTGYELDLVAVAPSLTVTEDDPRLEPIRRACAAAGITAVVGAPALLDGRRRLAAVVIDGESTRSYAKRRLFGREADVFTPGTEPLVLTFGDVRVALGVCADLGAAGQVDETARLEADAWVLGSLVSAEGYELEAQQAADAAGRIGGVVAFANHAAPTGGWTPAGRSAAWREGSRLAAAEGRDESLVVFELTARETRRPPSRHD</sequence>
<evidence type="ECO:0000259" key="1">
    <source>
        <dbReference type="PROSITE" id="PS50263"/>
    </source>
</evidence>
<dbReference type="InterPro" id="IPR036526">
    <property type="entry name" value="C-N_Hydrolase_sf"/>
</dbReference>
<name>A0A3L8PQ91_9ACTN</name>
<accession>A0A3L8PQ91</accession>
<dbReference type="EMBL" id="RDBF01000003">
    <property type="protein sequence ID" value="RLV56618.1"/>
    <property type="molecule type" value="Genomic_DNA"/>
</dbReference>
<evidence type="ECO:0000313" key="2">
    <source>
        <dbReference type="EMBL" id="RLV56618.1"/>
    </source>
</evidence>
<feature type="domain" description="CN hydrolase" evidence="1">
    <location>
        <begin position="2"/>
        <end position="236"/>
    </location>
</feature>
<keyword evidence="2" id="KW-0378">Hydrolase</keyword>
<evidence type="ECO:0000313" key="3">
    <source>
        <dbReference type="Proteomes" id="UP000282515"/>
    </source>
</evidence>
<dbReference type="OrthoDB" id="9811121at2"/>